<gene>
    <name evidence="6" type="ORF">M4438_09075</name>
</gene>
<name>A0ABT0NSB6_9ACTN</name>
<organism evidence="6 7">
    <name type="scientific">Streptomyces lavenduligriseus</name>
    <dbReference type="NCBI Taxonomy" id="67315"/>
    <lineage>
        <taxon>Bacteria</taxon>
        <taxon>Bacillati</taxon>
        <taxon>Actinomycetota</taxon>
        <taxon>Actinomycetes</taxon>
        <taxon>Kitasatosporales</taxon>
        <taxon>Streptomycetaceae</taxon>
        <taxon>Streptomyces</taxon>
    </lineage>
</organism>
<feature type="domain" description="Beta-ketoacyl-[acyl-carrier-protein] synthase III C-terminal" evidence="4">
    <location>
        <begin position="232"/>
        <end position="322"/>
    </location>
</feature>
<dbReference type="Pfam" id="PF08545">
    <property type="entry name" value="ACP_syn_III"/>
    <property type="match status" value="1"/>
</dbReference>
<evidence type="ECO:0000259" key="4">
    <source>
        <dbReference type="Pfam" id="PF08541"/>
    </source>
</evidence>
<dbReference type="InterPro" id="IPR016039">
    <property type="entry name" value="Thiolase-like"/>
</dbReference>
<proteinExistence type="predicted"/>
<dbReference type="InterPro" id="IPR013751">
    <property type="entry name" value="ACP_syn_III_N"/>
</dbReference>
<dbReference type="Gene3D" id="3.40.47.10">
    <property type="match status" value="1"/>
</dbReference>
<keyword evidence="2" id="KW-0808">Transferase</keyword>
<evidence type="ECO:0000313" key="7">
    <source>
        <dbReference type="Proteomes" id="UP001202052"/>
    </source>
</evidence>
<dbReference type="InterPro" id="IPR013747">
    <property type="entry name" value="ACP_syn_III_C"/>
</dbReference>
<dbReference type="RefSeq" id="WP_249458340.1">
    <property type="nucleotide sequence ID" value="NZ_JAMCCK010000013.1"/>
</dbReference>
<evidence type="ECO:0000313" key="6">
    <source>
        <dbReference type="EMBL" id="MCL3993673.1"/>
    </source>
</evidence>
<comment type="caution">
    <text evidence="6">The sequence shown here is derived from an EMBL/GenBank/DDBJ whole genome shotgun (WGS) entry which is preliminary data.</text>
</comment>
<sequence length="323" mass="35136">MVNFMPERVVRNSELPSEGGDLSDHAFFAGVHERRFAWPDYTSAQLGAKALEKLLERNGVPAADVDLIICASQLNDAFSPGTGTAIQYAVGATKAAVLQVDNGCCSWISSINTARAFIDSGQYRTVAVVTVTNFVSRLEEFQKAPESRVLGDGASATLVTVGDEPTILSIHEQAFGENWGALKVEPDTVEGMEIPYWSAGSGALTVKFDQSMLARLYTVTMEQLPQAVDIALEKAGVENKDIAFLITHQPNEKYVAEWRKRCGFDDSRAHDTLGTYGNMFQGTLPVTFADALDKKMIAPGDLIAFATFSHGGELVGSMVWRWN</sequence>
<dbReference type="PANTHER" id="PTHR34069:SF2">
    <property type="entry name" value="BETA-KETOACYL-[ACYL-CARRIER-PROTEIN] SYNTHASE III"/>
    <property type="match status" value="1"/>
</dbReference>
<evidence type="ECO:0000256" key="1">
    <source>
        <dbReference type="ARBA" id="ARBA00022490"/>
    </source>
</evidence>
<keyword evidence="7" id="KW-1185">Reference proteome</keyword>
<protein>
    <submittedName>
        <fullName evidence="6">3-oxoacyl-ACP synthase</fullName>
    </submittedName>
</protein>
<evidence type="ECO:0000259" key="5">
    <source>
        <dbReference type="Pfam" id="PF08545"/>
    </source>
</evidence>
<keyword evidence="1" id="KW-0963">Cytoplasm</keyword>
<dbReference type="PANTHER" id="PTHR34069">
    <property type="entry name" value="3-OXOACYL-[ACYL-CARRIER-PROTEIN] SYNTHASE 3"/>
    <property type="match status" value="1"/>
</dbReference>
<dbReference type="Proteomes" id="UP001202052">
    <property type="component" value="Unassembled WGS sequence"/>
</dbReference>
<evidence type="ECO:0000256" key="2">
    <source>
        <dbReference type="ARBA" id="ARBA00022679"/>
    </source>
</evidence>
<accession>A0ABT0NSB6</accession>
<reference evidence="6 7" key="1">
    <citation type="submission" date="2022-05" db="EMBL/GenBank/DDBJ databases">
        <title>Genome Resource of Streptomyces lavenduligriseus GA1-1, a Strain with Broad-Spectrum Antifungal Activity against Phytopathogenic Fungi.</title>
        <authorList>
            <person name="Qi D."/>
        </authorList>
    </citation>
    <scope>NUCLEOTIDE SEQUENCE [LARGE SCALE GENOMIC DNA]</scope>
    <source>
        <strain evidence="6 7">GA1-1</strain>
    </source>
</reference>
<dbReference type="SUPFAM" id="SSF53901">
    <property type="entry name" value="Thiolase-like"/>
    <property type="match status" value="1"/>
</dbReference>
<evidence type="ECO:0000256" key="3">
    <source>
        <dbReference type="ARBA" id="ARBA00023315"/>
    </source>
</evidence>
<keyword evidence="3" id="KW-0012">Acyltransferase</keyword>
<feature type="domain" description="Beta-ketoacyl-[acyl-carrier-protein] synthase III N-terminal" evidence="5">
    <location>
        <begin position="100"/>
        <end position="172"/>
    </location>
</feature>
<dbReference type="Pfam" id="PF08541">
    <property type="entry name" value="ACP_syn_III_C"/>
    <property type="match status" value="1"/>
</dbReference>
<dbReference type="EMBL" id="JAMCCK010000013">
    <property type="protein sequence ID" value="MCL3993673.1"/>
    <property type="molecule type" value="Genomic_DNA"/>
</dbReference>